<dbReference type="EMBL" id="FTOQ01000006">
    <property type="protein sequence ID" value="SIS91174.1"/>
    <property type="molecule type" value="Genomic_DNA"/>
</dbReference>
<dbReference type="Pfam" id="PF13778">
    <property type="entry name" value="DUF4174"/>
    <property type="match status" value="1"/>
</dbReference>
<evidence type="ECO:0000259" key="2">
    <source>
        <dbReference type="Pfam" id="PF13778"/>
    </source>
</evidence>
<evidence type="ECO:0000313" key="3">
    <source>
        <dbReference type="EMBL" id="SIS91174.1"/>
    </source>
</evidence>
<dbReference type="STRING" id="633194.SAMN05421759_10655"/>
<dbReference type="RefSeq" id="WP_234990237.1">
    <property type="nucleotide sequence ID" value="NZ_FTOQ01000006.1"/>
</dbReference>
<feature type="domain" description="DUF4174" evidence="2">
    <location>
        <begin position="37"/>
        <end position="137"/>
    </location>
</feature>
<accession>A0A1N7MYD9</accession>
<sequence length="142" mass="14974">MIGSRHLAGAVFMAAGLGGGAEAAEFRPLDPGRADFADLRWQARIVVVLADDAADAAFCDQMARLRSAGAGLAERDIIVFTDTDPATRGPLGTRLSDGPFTALLIGKDGGTKRRESAPLAIDDLFATIDAMPMRRREMQGGD</sequence>
<dbReference type="AlphaFoldDB" id="A0A1N7MYD9"/>
<keyword evidence="4" id="KW-1185">Reference proteome</keyword>
<keyword evidence="1" id="KW-0732">Signal</keyword>
<reference evidence="4" key="1">
    <citation type="submission" date="2017-01" db="EMBL/GenBank/DDBJ databases">
        <authorList>
            <person name="Varghese N."/>
            <person name="Submissions S."/>
        </authorList>
    </citation>
    <scope>NUCLEOTIDE SEQUENCE [LARGE SCALE GENOMIC DNA]</scope>
    <source>
        <strain evidence="4">DSM 29430</strain>
    </source>
</reference>
<name>A0A1N7MYD9_9RHOB</name>
<dbReference type="InterPro" id="IPR025232">
    <property type="entry name" value="DUF4174"/>
</dbReference>
<protein>
    <recommendedName>
        <fullName evidence="2">DUF4174 domain-containing protein</fullName>
    </recommendedName>
</protein>
<dbReference type="Proteomes" id="UP000186684">
    <property type="component" value="Unassembled WGS sequence"/>
</dbReference>
<evidence type="ECO:0000256" key="1">
    <source>
        <dbReference type="ARBA" id="ARBA00022729"/>
    </source>
</evidence>
<organism evidence="3 4">
    <name type="scientific">Roseivivax lentus</name>
    <dbReference type="NCBI Taxonomy" id="633194"/>
    <lineage>
        <taxon>Bacteria</taxon>
        <taxon>Pseudomonadati</taxon>
        <taxon>Pseudomonadota</taxon>
        <taxon>Alphaproteobacteria</taxon>
        <taxon>Rhodobacterales</taxon>
        <taxon>Roseobacteraceae</taxon>
        <taxon>Roseivivax</taxon>
    </lineage>
</organism>
<proteinExistence type="predicted"/>
<evidence type="ECO:0000313" key="4">
    <source>
        <dbReference type="Proteomes" id="UP000186684"/>
    </source>
</evidence>
<gene>
    <name evidence="3" type="ORF">SAMN05421759_10655</name>
</gene>